<dbReference type="GO" id="GO:0005524">
    <property type="term" value="F:ATP binding"/>
    <property type="evidence" value="ECO:0007669"/>
    <property type="project" value="InterPro"/>
</dbReference>
<dbReference type="Proteomes" id="UP000682358">
    <property type="component" value="Chromosome"/>
</dbReference>
<proteinExistence type="predicted"/>
<dbReference type="EMBL" id="CP076405">
    <property type="protein sequence ID" value="QWQ20905.1"/>
    <property type="molecule type" value="Genomic_DNA"/>
</dbReference>
<dbReference type="Pfam" id="PF13304">
    <property type="entry name" value="AAA_21"/>
    <property type="match status" value="1"/>
</dbReference>
<evidence type="ECO:0000313" key="3">
    <source>
        <dbReference type="EMBL" id="QWQ20905.1"/>
    </source>
</evidence>
<dbReference type="GO" id="GO:0016887">
    <property type="term" value="F:ATP hydrolysis activity"/>
    <property type="evidence" value="ECO:0007669"/>
    <property type="project" value="InterPro"/>
</dbReference>
<dbReference type="SMART" id="SM00382">
    <property type="entry name" value="AAA"/>
    <property type="match status" value="1"/>
</dbReference>
<dbReference type="PANTHER" id="PTHR43581:SF2">
    <property type="entry name" value="EXCINUCLEASE ATPASE SUBUNIT"/>
    <property type="match status" value="1"/>
</dbReference>
<organism evidence="3 4">
    <name type="scientific">Providencia rettgeri</name>
    <dbReference type="NCBI Taxonomy" id="587"/>
    <lineage>
        <taxon>Bacteria</taxon>
        <taxon>Pseudomonadati</taxon>
        <taxon>Pseudomonadota</taxon>
        <taxon>Gammaproteobacteria</taxon>
        <taxon>Enterobacterales</taxon>
        <taxon>Morganellaceae</taxon>
        <taxon>Providencia</taxon>
    </lineage>
</organism>
<dbReference type="SUPFAM" id="SSF52540">
    <property type="entry name" value="P-loop containing nucleoside triphosphate hydrolases"/>
    <property type="match status" value="1"/>
</dbReference>
<dbReference type="Gene3D" id="3.40.50.300">
    <property type="entry name" value="P-loop containing nucleotide triphosphate hydrolases"/>
    <property type="match status" value="1"/>
</dbReference>
<dbReference type="InterPro" id="IPR003959">
    <property type="entry name" value="ATPase_AAA_core"/>
</dbReference>
<feature type="domain" description="AAA+ ATPase" evidence="2">
    <location>
        <begin position="22"/>
        <end position="369"/>
    </location>
</feature>
<sequence length="453" mass="51144">MKLKTLTLDNYRGFKHFTGEFEPDVNILVGLNGTGKTSLLEAISIAYGQFMSGFGTSTDRGIHISETHLARINVGNDEFSMEYQIPCRISASTAEPHNTEYPMNWERFRNSVKKNTKTTIVREQKNSAQFLQKMVQEGANPTLPVVAYYGTDRLFNQNIGPTKKMPKLSNASRLEGYTDWLKPRTSYGHFVNWLYHETMASFERELEIQEQRHSSSLVKSNHFQARLDELQQALNQVLLPSGWSNVRYSSKAGQIVATHKKQGDVPINLLSDGVRNILGLIADIAYRAIKLNPHIGNGILKSVEGIVLIDEVDMHLHPQWQQHIVKSIQAAFPKIQFILTTHSPQVLGNVAAINIKLIKQTSEGYYTLENPAQSYGLSSNDILDEVMNTDVVNEQLSRNQDVFAKLESINTLIADKKYSEAEEQIQRLEEEIEGEIPELVKAKLSIELAGWDD</sequence>
<dbReference type="InterPro" id="IPR003593">
    <property type="entry name" value="AAA+_ATPase"/>
</dbReference>
<accession>A0AAJ4TIE6</accession>
<dbReference type="InterPro" id="IPR027417">
    <property type="entry name" value="P-loop_NTPase"/>
</dbReference>
<evidence type="ECO:0000256" key="1">
    <source>
        <dbReference type="SAM" id="Coils"/>
    </source>
</evidence>
<dbReference type="InterPro" id="IPR051396">
    <property type="entry name" value="Bact_Antivir_Def_Nuclease"/>
</dbReference>
<dbReference type="PANTHER" id="PTHR43581">
    <property type="entry name" value="ATP/GTP PHOSPHATASE"/>
    <property type="match status" value="1"/>
</dbReference>
<evidence type="ECO:0000313" key="4">
    <source>
        <dbReference type="Proteomes" id="UP000682358"/>
    </source>
</evidence>
<name>A0AAJ4TIE6_PRORE</name>
<feature type="coiled-coil region" evidence="1">
    <location>
        <begin position="411"/>
        <end position="438"/>
    </location>
</feature>
<evidence type="ECO:0000259" key="2">
    <source>
        <dbReference type="SMART" id="SM00382"/>
    </source>
</evidence>
<dbReference type="AlphaFoldDB" id="A0AAJ4TIE6"/>
<dbReference type="RefSeq" id="WP_140171906.1">
    <property type="nucleotide sequence ID" value="NZ_CAHPQZ010000023.1"/>
</dbReference>
<keyword evidence="1" id="KW-0175">Coiled coil</keyword>
<gene>
    <name evidence="3" type="ORF">KOF27_00545</name>
</gene>
<protein>
    <submittedName>
        <fullName evidence="3">AAA family ATPase</fullName>
    </submittedName>
</protein>
<reference evidence="3" key="1">
    <citation type="submission" date="2021-06" db="EMBL/GenBank/DDBJ databases">
        <title>Emergence of genetically related NDM-1-producing Providencia rettgeri strains in Argentina.</title>
        <authorList>
            <person name="Pasteran F."/>
            <person name="Meo A."/>
            <person name="Gomez S."/>
            <person name="Derdoy L."/>
            <person name="Albronoz E."/>
            <person name="Faccone D."/>
            <person name="Guerriero L."/>
            <person name="Archuby D."/>
            <person name="Tarzia A."/>
            <person name="Lopez M."/>
            <person name="Corso A."/>
        </authorList>
    </citation>
    <scope>NUCLEOTIDE SEQUENCE</scope>
    <source>
        <strain evidence="3">PreM15628</strain>
    </source>
</reference>